<dbReference type="EMBL" id="JBBLZC010000041">
    <property type="protein sequence ID" value="MEK0086032.1"/>
    <property type="molecule type" value="Genomic_DNA"/>
</dbReference>
<feature type="region of interest" description="Disordered" evidence="1">
    <location>
        <begin position="55"/>
        <end position="75"/>
    </location>
</feature>
<organism evidence="2 3">
    <name type="scientific">Benzoatithermus flavus</name>
    <dbReference type="NCBI Taxonomy" id="3108223"/>
    <lineage>
        <taxon>Bacteria</taxon>
        <taxon>Pseudomonadati</taxon>
        <taxon>Pseudomonadota</taxon>
        <taxon>Alphaproteobacteria</taxon>
        <taxon>Geminicoccales</taxon>
        <taxon>Geminicoccaceae</taxon>
        <taxon>Benzoatithermus</taxon>
    </lineage>
</organism>
<feature type="non-terminal residue" evidence="2">
    <location>
        <position position="101"/>
    </location>
</feature>
<proteinExistence type="predicted"/>
<sequence length="101" mass="11449">MPCQVDRFDNRGNDAEEMFRVGTGLYQVSHFTTAPADRKNPDIFYTCNTTEENGCRHKAGSRESTQGGRVPRGRKPQISFLPIWSAMYSAWRMASATMVRV</sequence>
<accession>A0ABU8XXT8</accession>
<dbReference type="Proteomes" id="UP001375743">
    <property type="component" value="Unassembled WGS sequence"/>
</dbReference>
<reference evidence="2 3" key="1">
    <citation type="submission" date="2024-01" db="EMBL/GenBank/DDBJ databases">
        <title>Multi-omics insights into the function and evolution of sodium benzoate biodegradation pathways in Benzoatithermus flavus gen. nov., sp. nov. from hot spring.</title>
        <authorList>
            <person name="Hu C.-J."/>
            <person name="Li W.-J."/>
        </authorList>
    </citation>
    <scope>NUCLEOTIDE SEQUENCE [LARGE SCALE GENOMIC DNA]</scope>
    <source>
        <strain evidence="2 3">SYSU G07066</strain>
    </source>
</reference>
<protein>
    <submittedName>
        <fullName evidence="2">Uncharacterized protein</fullName>
    </submittedName>
</protein>
<name>A0ABU8XXT8_9PROT</name>
<evidence type="ECO:0000313" key="2">
    <source>
        <dbReference type="EMBL" id="MEK0086032.1"/>
    </source>
</evidence>
<dbReference type="RefSeq" id="WP_418161876.1">
    <property type="nucleotide sequence ID" value="NZ_JBBLZC010000041.1"/>
</dbReference>
<evidence type="ECO:0000256" key="1">
    <source>
        <dbReference type="SAM" id="MobiDB-lite"/>
    </source>
</evidence>
<comment type="caution">
    <text evidence="2">The sequence shown here is derived from an EMBL/GenBank/DDBJ whole genome shotgun (WGS) entry which is preliminary data.</text>
</comment>
<evidence type="ECO:0000313" key="3">
    <source>
        <dbReference type="Proteomes" id="UP001375743"/>
    </source>
</evidence>
<keyword evidence="3" id="KW-1185">Reference proteome</keyword>
<gene>
    <name evidence="2" type="ORF">U1T56_22985</name>
</gene>